<evidence type="ECO:0000313" key="1">
    <source>
        <dbReference type="EMBL" id="KAK7028490.1"/>
    </source>
</evidence>
<dbReference type="PANTHER" id="PTHR46082">
    <property type="entry name" value="ATP/GTP-BINDING PROTEIN-RELATED"/>
    <property type="match status" value="1"/>
</dbReference>
<comment type="caution">
    <text evidence="1">The sequence shown here is derived from an EMBL/GenBank/DDBJ whole genome shotgun (WGS) entry which is preliminary data.</text>
</comment>
<dbReference type="InterPro" id="IPR011990">
    <property type="entry name" value="TPR-like_helical_dom_sf"/>
</dbReference>
<dbReference type="SUPFAM" id="SSF48452">
    <property type="entry name" value="TPR-like"/>
    <property type="match status" value="2"/>
</dbReference>
<dbReference type="EMBL" id="JAWWNJ010000028">
    <property type="protein sequence ID" value="KAK7028490.1"/>
    <property type="molecule type" value="Genomic_DNA"/>
</dbReference>
<dbReference type="AlphaFoldDB" id="A0AAW0BPH0"/>
<dbReference type="Proteomes" id="UP001362999">
    <property type="component" value="Unassembled WGS sequence"/>
</dbReference>
<sequence>MDSTKTIRAEGFLLNDILLFDSMGRLDVVDAASICSESMSQRATNSAGRLSAEQAPKRQTFLVTRAITTCSQRGTGGAGGPGGNAGTGGGGGLGEGPQVSLVSESGVINNMTFHNGRQETLDEIHQYFAQDRGSRKVFVLHGLGGSGKSQLAFKFAQQAQTMNREQTAESDMKLLAPATSEATTQEGLYWLASRQGEWLLILDNADEPKLDISKFFPPCTFGNILITTRNPELCIHGGDFKVSDMTLDDAKNLLLKLADKKAIGDNKEQVATTIVKELYCFALAVTQAGGYIHACSSLNKYLELYKASRDNLLQRAEVQGQGQYGLAVYVTWNLSYQKLSTGSRTFLHICSQLHHQNIREEMFQKATLSDMELEDSELQETINNMLAEIGGANQSWDPLVFLELARELQAYSLIEQNIVDDSYSVHPLIQYWSSSTIAKEDMSKSVFTMIGLSVPWRFELADYTYRHSLIYHIAQLFGRRKCDLDTYVATGIALVLSEAGQYQNAEVLQVAIVKRRKQELGNEHPDTLTSMANLANMYRQQGRWNDAESLDVIVFETSKRVLGNEHPHTLTSMANLAATYRQQGRWSDAESLEVAVLESSKRVRGYEHPDTLTSMANLAHTYWQQGRWSDAESLEVVVLEARERVLGNEHPDTLMSMASQAAIYHQQGRWSDAESLEVAVLEASKRAQGRWSETESLGIVVLEANKRVLGNEHPHTLADMANLAYTYRQQGRWSDAESLQVAVLEASKRVLGNEHPDTLRSMANLATTYRDQGQWSDAESLEVVVLEARERVLGNEHPDTLMSMASQAAIYHQQGRWSEAESLQGKGGK</sequence>
<reference evidence="1 2" key="1">
    <citation type="journal article" date="2024" name="J Genomics">
        <title>Draft genome sequencing and assembly of Favolaschia claudopus CIRM-BRFM 2984 isolated from oak limbs.</title>
        <authorList>
            <person name="Navarro D."/>
            <person name="Drula E."/>
            <person name="Chaduli D."/>
            <person name="Cazenave R."/>
            <person name="Ahrendt S."/>
            <person name="Wang J."/>
            <person name="Lipzen A."/>
            <person name="Daum C."/>
            <person name="Barry K."/>
            <person name="Grigoriev I.V."/>
            <person name="Favel A."/>
            <person name="Rosso M.N."/>
            <person name="Martin F."/>
        </authorList>
    </citation>
    <scope>NUCLEOTIDE SEQUENCE [LARGE SCALE GENOMIC DNA]</scope>
    <source>
        <strain evidence="1 2">CIRM-BRFM 2984</strain>
    </source>
</reference>
<dbReference type="Gene3D" id="1.25.40.10">
    <property type="entry name" value="Tetratricopeptide repeat domain"/>
    <property type="match status" value="2"/>
</dbReference>
<dbReference type="SUPFAM" id="SSF52540">
    <property type="entry name" value="P-loop containing nucleoside triphosphate hydrolases"/>
    <property type="match status" value="1"/>
</dbReference>
<evidence type="ECO:0000313" key="2">
    <source>
        <dbReference type="Proteomes" id="UP001362999"/>
    </source>
</evidence>
<proteinExistence type="predicted"/>
<keyword evidence="2" id="KW-1185">Reference proteome</keyword>
<dbReference type="Pfam" id="PF13424">
    <property type="entry name" value="TPR_12"/>
    <property type="match status" value="2"/>
</dbReference>
<accession>A0AAW0BPH0</accession>
<name>A0AAW0BPH0_9AGAR</name>
<dbReference type="InterPro" id="IPR027417">
    <property type="entry name" value="P-loop_NTPase"/>
</dbReference>
<dbReference type="PANTHER" id="PTHR46082:SF11">
    <property type="entry name" value="AAA+ ATPASE DOMAIN-CONTAINING PROTEIN-RELATED"/>
    <property type="match status" value="1"/>
</dbReference>
<dbReference type="InterPro" id="IPR053137">
    <property type="entry name" value="NLR-like"/>
</dbReference>
<gene>
    <name evidence="1" type="ORF">R3P38DRAFT_2776208</name>
</gene>
<dbReference type="Pfam" id="PF13374">
    <property type="entry name" value="TPR_10"/>
    <property type="match status" value="3"/>
</dbReference>
<protein>
    <submittedName>
        <fullName evidence="1">FabD/lysophospholipase-like protein</fullName>
    </submittedName>
</protein>
<organism evidence="1 2">
    <name type="scientific">Favolaschia claudopus</name>
    <dbReference type="NCBI Taxonomy" id="2862362"/>
    <lineage>
        <taxon>Eukaryota</taxon>
        <taxon>Fungi</taxon>
        <taxon>Dikarya</taxon>
        <taxon>Basidiomycota</taxon>
        <taxon>Agaricomycotina</taxon>
        <taxon>Agaricomycetes</taxon>
        <taxon>Agaricomycetidae</taxon>
        <taxon>Agaricales</taxon>
        <taxon>Marasmiineae</taxon>
        <taxon>Mycenaceae</taxon>
        <taxon>Favolaschia</taxon>
    </lineage>
</organism>
<dbReference type="Gene3D" id="3.40.50.300">
    <property type="entry name" value="P-loop containing nucleotide triphosphate hydrolases"/>
    <property type="match status" value="1"/>
</dbReference>